<evidence type="ECO:0000256" key="4">
    <source>
        <dbReference type="ARBA" id="ARBA00022833"/>
    </source>
</evidence>
<dbReference type="OrthoDB" id="3941538at2759"/>
<evidence type="ECO:0000259" key="7">
    <source>
        <dbReference type="Pfam" id="PF00107"/>
    </source>
</evidence>
<comment type="cofactor">
    <cofactor evidence="1">
        <name>Zn(2+)</name>
        <dbReference type="ChEBI" id="CHEBI:29105"/>
    </cofactor>
</comment>
<dbReference type="SUPFAM" id="SSF51735">
    <property type="entry name" value="NAD(P)-binding Rossmann-fold domains"/>
    <property type="match status" value="1"/>
</dbReference>
<comment type="similarity">
    <text evidence="2">Belongs to the zinc-containing alcohol dehydrogenase family.</text>
</comment>
<feature type="compositionally biased region" description="Low complexity" evidence="6">
    <location>
        <begin position="390"/>
        <end position="403"/>
    </location>
</feature>
<dbReference type="PANTHER" id="PTHR42813:SF3">
    <property type="entry name" value="GLUTATHIONE-INDEPENDENT FORMALDEHYDE DEHYDROGENASE"/>
    <property type="match status" value="1"/>
</dbReference>
<organism evidence="9 10">
    <name type="scientific">Monosporascus ibericus</name>
    <dbReference type="NCBI Taxonomy" id="155417"/>
    <lineage>
        <taxon>Eukaryota</taxon>
        <taxon>Fungi</taxon>
        <taxon>Dikarya</taxon>
        <taxon>Ascomycota</taxon>
        <taxon>Pezizomycotina</taxon>
        <taxon>Sordariomycetes</taxon>
        <taxon>Xylariomycetidae</taxon>
        <taxon>Xylariales</taxon>
        <taxon>Xylariales incertae sedis</taxon>
        <taxon>Monosporascus</taxon>
    </lineage>
</organism>
<accession>A0A4Q4T644</accession>
<evidence type="ECO:0000256" key="1">
    <source>
        <dbReference type="ARBA" id="ARBA00001947"/>
    </source>
</evidence>
<name>A0A4Q4T644_9PEZI</name>
<dbReference type="Gene3D" id="3.90.180.10">
    <property type="entry name" value="Medium-chain alcohol dehydrogenases, catalytic domain"/>
    <property type="match status" value="1"/>
</dbReference>
<keyword evidence="10" id="KW-1185">Reference proteome</keyword>
<dbReference type="SUPFAM" id="SSF50129">
    <property type="entry name" value="GroES-like"/>
    <property type="match status" value="1"/>
</dbReference>
<dbReference type="InterPro" id="IPR013154">
    <property type="entry name" value="ADH-like_N"/>
</dbReference>
<dbReference type="InterPro" id="IPR011032">
    <property type="entry name" value="GroES-like_sf"/>
</dbReference>
<dbReference type="Proteomes" id="UP000293360">
    <property type="component" value="Unassembled WGS sequence"/>
</dbReference>
<feature type="domain" description="Alcohol dehydrogenase-like N-terminal" evidence="8">
    <location>
        <begin position="35"/>
        <end position="138"/>
    </location>
</feature>
<evidence type="ECO:0000256" key="5">
    <source>
        <dbReference type="ARBA" id="ARBA00023027"/>
    </source>
</evidence>
<dbReference type="EMBL" id="QJNU01000419">
    <property type="protein sequence ID" value="RYO99496.1"/>
    <property type="molecule type" value="Genomic_DNA"/>
</dbReference>
<dbReference type="Gene3D" id="3.40.50.720">
    <property type="entry name" value="NAD(P)-binding Rossmann-like Domain"/>
    <property type="match status" value="1"/>
</dbReference>
<evidence type="ECO:0000256" key="3">
    <source>
        <dbReference type="ARBA" id="ARBA00022723"/>
    </source>
</evidence>
<evidence type="ECO:0000259" key="8">
    <source>
        <dbReference type="Pfam" id="PF08240"/>
    </source>
</evidence>
<evidence type="ECO:0000313" key="9">
    <source>
        <dbReference type="EMBL" id="RYO99496.1"/>
    </source>
</evidence>
<feature type="region of interest" description="Disordered" evidence="6">
    <location>
        <begin position="389"/>
        <end position="413"/>
    </location>
</feature>
<dbReference type="InterPro" id="IPR036291">
    <property type="entry name" value="NAD(P)-bd_dom_sf"/>
</dbReference>
<dbReference type="Pfam" id="PF00107">
    <property type="entry name" value="ADH_zinc_N"/>
    <property type="match status" value="1"/>
</dbReference>
<dbReference type="GO" id="GO:0046872">
    <property type="term" value="F:metal ion binding"/>
    <property type="evidence" value="ECO:0007669"/>
    <property type="project" value="UniProtKB-KW"/>
</dbReference>
<evidence type="ECO:0000256" key="2">
    <source>
        <dbReference type="ARBA" id="ARBA00008072"/>
    </source>
</evidence>
<evidence type="ECO:0000313" key="10">
    <source>
        <dbReference type="Proteomes" id="UP000293360"/>
    </source>
</evidence>
<keyword evidence="4" id="KW-0862">Zinc</keyword>
<feature type="domain" description="Alcohol dehydrogenase-like C-terminal" evidence="7">
    <location>
        <begin position="187"/>
        <end position="291"/>
    </location>
</feature>
<reference evidence="9 10" key="1">
    <citation type="submission" date="2018-06" db="EMBL/GenBank/DDBJ databases">
        <title>Complete Genomes of Monosporascus.</title>
        <authorList>
            <person name="Robinson A.J."/>
            <person name="Natvig D.O."/>
        </authorList>
    </citation>
    <scope>NUCLEOTIDE SEQUENCE [LARGE SCALE GENOMIC DNA]</scope>
    <source>
        <strain evidence="9 10">CBS 110550</strain>
    </source>
</reference>
<dbReference type="STRING" id="155417.A0A4Q4T644"/>
<proteinExistence type="inferred from homology"/>
<dbReference type="PANTHER" id="PTHR42813">
    <property type="entry name" value="ZINC-TYPE ALCOHOL DEHYDROGENASE-LIKE"/>
    <property type="match status" value="1"/>
</dbReference>
<sequence length="413" mass="44167">MDTESVRETMRAVVWEGNPFEMAVRDVPKPRIQMPEDAIVRVTSAAICGTDLHTYRGLLGSSQPPWTQGHEAVGVVVEVGSATETFKIGDRVIVPCCPDIGHFATELTRQPANSCHGLGKDFGNLGGCQAEYVRVPFADDSLVRISNNPANDLDYLFLSDVFATGWQCLDFSGFQTGEKVAVFGAGAVGLLCAYSALIRGASKVYVIDHVKSRLDKAASIGANPIDFAAYGKGGAAAQILELEPEGVQRACDCVGYECVNADLKLQPDYVISEAVKVAAVGGGIGVVGVYLKLPVSEGTPNADTIPANINFPISTFFLKNLSMRSGTADILGLIPTLLQLVKSGRAKPDFVVTSEVGIEEAPRAYRRFDQKLENKVVFRFLWEGGESAEDSSASQSSAASSPSHWNKVLANRT</sequence>
<keyword evidence="5" id="KW-0520">NAD</keyword>
<keyword evidence="3" id="KW-0479">Metal-binding</keyword>
<comment type="caution">
    <text evidence="9">The sequence shown here is derived from an EMBL/GenBank/DDBJ whole genome shotgun (WGS) entry which is preliminary data.</text>
</comment>
<dbReference type="Pfam" id="PF08240">
    <property type="entry name" value="ADH_N"/>
    <property type="match status" value="1"/>
</dbReference>
<evidence type="ECO:0000256" key="6">
    <source>
        <dbReference type="SAM" id="MobiDB-lite"/>
    </source>
</evidence>
<dbReference type="InterPro" id="IPR013149">
    <property type="entry name" value="ADH-like_C"/>
</dbReference>
<gene>
    <name evidence="9" type="ORF">DL764_006803</name>
</gene>
<protein>
    <submittedName>
        <fullName evidence="9">Uncharacterized protein</fullName>
    </submittedName>
</protein>
<dbReference type="AlphaFoldDB" id="A0A4Q4T644"/>